<dbReference type="AlphaFoldDB" id="A0AAU7QCN1"/>
<dbReference type="PANTHER" id="PTHR30570">
    <property type="entry name" value="PERIPLASMIC PHOSPHATE BINDING COMPONENT OF PHOSPHATE ABC TRANSPORTER"/>
    <property type="match status" value="1"/>
</dbReference>
<dbReference type="InterPro" id="IPR050811">
    <property type="entry name" value="Phosphate_ABC_transporter"/>
</dbReference>
<proteinExistence type="predicted"/>
<evidence type="ECO:0000259" key="2">
    <source>
        <dbReference type="Pfam" id="PF12849"/>
    </source>
</evidence>
<dbReference type="EMBL" id="CP157947">
    <property type="protein sequence ID" value="XBS70804.1"/>
    <property type="molecule type" value="Genomic_DNA"/>
</dbReference>
<dbReference type="Gene3D" id="3.40.190.10">
    <property type="entry name" value="Periplasmic binding protein-like II"/>
    <property type="match status" value="1"/>
</dbReference>
<gene>
    <name evidence="3" type="ORF">ABK905_06760</name>
</gene>
<dbReference type="PANTHER" id="PTHR30570:SF6">
    <property type="entry name" value="PHOSPHATE-BINDING PROTEIN PSTS"/>
    <property type="match status" value="1"/>
</dbReference>
<name>A0AAU7QCN1_9GAMM</name>
<protein>
    <submittedName>
        <fullName evidence="3">Substrate-binding domain-containing protein</fullName>
    </submittedName>
</protein>
<reference evidence="3" key="1">
    <citation type="submission" date="2024-06" db="EMBL/GenBank/DDBJ databases">
        <authorList>
            <person name="Coelho C."/>
            <person name="Bento M."/>
            <person name="Garcia E."/>
            <person name="Camelo A."/>
            <person name="Brandao I."/>
            <person name="Espirito Santo C."/>
            <person name="Trovao J."/>
            <person name="Verissimo A."/>
            <person name="Costa J."/>
            <person name="Tiago I."/>
        </authorList>
    </citation>
    <scope>NUCLEOTIDE SEQUENCE</scope>
    <source>
        <strain evidence="3">KWT182</strain>
    </source>
</reference>
<dbReference type="Pfam" id="PF12849">
    <property type="entry name" value="PBP_like_2"/>
    <property type="match status" value="1"/>
</dbReference>
<evidence type="ECO:0000256" key="1">
    <source>
        <dbReference type="ARBA" id="ARBA00022729"/>
    </source>
</evidence>
<dbReference type="SUPFAM" id="SSF53850">
    <property type="entry name" value="Periplasmic binding protein-like II"/>
    <property type="match status" value="1"/>
</dbReference>
<organism evidence="3">
    <name type="scientific">Acerihabitans sp. KWT182</name>
    <dbReference type="NCBI Taxonomy" id="3157919"/>
    <lineage>
        <taxon>Bacteria</taxon>
        <taxon>Pseudomonadati</taxon>
        <taxon>Pseudomonadota</taxon>
        <taxon>Gammaproteobacteria</taxon>
        <taxon>Enterobacterales</taxon>
        <taxon>Pectobacteriaceae</taxon>
        <taxon>Acerihabitans</taxon>
    </lineage>
</organism>
<sequence>MPDDRGAVGLGGALRASCLSVGQPYQHRFRHLGHLAYRLGGVDFNRRFPEVGIQIQATGSATAAAALAAGTAQLGPMSRAMTGTEIAAFRRHYGYSPSAVPVALDAVVILVNQDNPCNPCR</sequence>
<dbReference type="InterPro" id="IPR024370">
    <property type="entry name" value="PBP_domain"/>
</dbReference>
<feature type="domain" description="PBP" evidence="2">
    <location>
        <begin position="43"/>
        <end position="117"/>
    </location>
</feature>
<accession>A0AAU7QCN1</accession>
<keyword evidence="1" id="KW-0732">Signal</keyword>
<evidence type="ECO:0000313" key="3">
    <source>
        <dbReference type="EMBL" id="XBS70804.1"/>
    </source>
</evidence>